<dbReference type="OrthoDB" id="429626at2759"/>
<comment type="pathway">
    <text evidence="2">Cofactor biosynthesis; molybdopterin biosynthesis.</text>
</comment>
<dbReference type="InterPro" id="IPR013785">
    <property type="entry name" value="Aldolase_TIM"/>
</dbReference>
<evidence type="ECO:0000256" key="8">
    <source>
        <dbReference type="ARBA" id="ARBA00023004"/>
    </source>
</evidence>
<evidence type="ECO:0000256" key="12">
    <source>
        <dbReference type="ARBA" id="ARBA00023239"/>
    </source>
</evidence>
<dbReference type="InterPro" id="IPR050105">
    <property type="entry name" value="MoCo_biosynth_MoaA/MoaC"/>
</dbReference>
<dbReference type="GeneID" id="24109504"/>
<evidence type="ECO:0000313" key="16">
    <source>
        <dbReference type="Proteomes" id="UP000014071"/>
    </source>
</evidence>
<dbReference type="InterPro" id="IPR007197">
    <property type="entry name" value="rSAM"/>
</dbReference>
<evidence type="ECO:0000256" key="13">
    <source>
        <dbReference type="ARBA" id="ARBA00048697"/>
    </source>
</evidence>
<evidence type="ECO:0000256" key="7">
    <source>
        <dbReference type="ARBA" id="ARBA00022741"/>
    </source>
</evidence>
<dbReference type="CDD" id="cd01335">
    <property type="entry name" value="Radical_SAM"/>
    <property type="match status" value="1"/>
</dbReference>
<dbReference type="SFLD" id="SFLDG01067">
    <property type="entry name" value="SPASM/twitch_domain_containing"/>
    <property type="match status" value="1"/>
</dbReference>
<dbReference type="InterPro" id="IPR040064">
    <property type="entry name" value="MoaA-like"/>
</dbReference>
<dbReference type="RefSeq" id="XP_012190225.1">
    <property type="nucleotide sequence ID" value="XM_012334835.1"/>
</dbReference>
<evidence type="ECO:0000256" key="5">
    <source>
        <dbReference type="ARBA" id="ARBA00022691"/>
    </source>
</evidence>
<dbReference type="Pfam" id="PF04055">
    <property type="entry name" value="Radical_SAM"/>
    <property type="match status" value="1"/>
</dbReference>
<dbReference type="SFLD" id="SFLDS00029">
    <property type="entry name" value="Radical_SAM"/>
    <property type="match status" value="1"/>
</dbReference>
<evidence type="ECO:0000256" key="3">
    <source>
        <dbReference type="ARBA" id="ARBA00012167"/>
    </source>
</evidence>
<evidence type="ECO:0000256" key="6">
    <source>
        <dbReference type="ARBA" id="ARBA00022723"/>
    </source>
</evidence>
<comment type="catalytic activity">
    <reaction evidence="13">
        <text>GTP + AH2 + S-adenosyl-L-methionine = (8S)-3',8-cyclo-7,8-dihydroguanosine 5'-triphosphate + 5'-deoxyadenosine + L-methionine + A + H(+)</text>
        <dbReference type="Rhea" id="RHEA:49576"/>
        <dbReference type="ChEBI" id="CHEBI:13193"/>
        <dbReference type="ChEBI" id="CHEBI:15378"/>
        <dbReference type="ChEBI" id="CHEBI:17319"/>
        <dbReference type="ChEBI" id="CHEBI:17499"/>
        <dbReference type="ChEBI" id="CHEBI:37565"/>
        <dbReference type="ChEBI" id="CHEBI:57844"/>
        <dbReference type="ChEBI" id="CHEBI:59789"/>
        <dbReference type="ChEBI" id="CHEBI:131766"/>
        <dbReference type="EC" id="4.1.99.22"/>
    </reaction>
</comment>
<dbReference type="GO" id="GO:0061798">
    <property type="term" value="F:GTP 3',8'-cyclase activity"/>
    <property type="evidence" value="ECO:0007669"/>
    <property type="project" value="UniProtKB-EC"/>
</dbReference>
<keyword evidence="4" id="KW-0004">4Fe-4S</keyword>
<dbReference type="EC" id="4.1.99.22" evidence="3"/>
<dbReference type="InterPro" id="IPR000385">
    <property type="entry name" value="MoaA_NifB_PqqE_Fe-S-bd_CS"/>
</dbReference>
<dbReference type="EMBL" id="DF238805">
    <property type="protein sequence ID" value="GAC96638.1"/>
    <property type="molecule type" value="Genomic_DNA"/>
</dbReference>
<evidence type="ECO:0000259" key="14">
    <source>
        <dbReference type="PROSITE" id="PS51918"/>
    </source>
</evidence>
<sequence length="445" mass="48674">MMAVAGPSRLAATAALVARSAAPSRIVSTGSSRYLSHSASIAKPLTLATSGPTSTYHPPIAGNVAVTSQLSSQDRARQRISNIDAQLEPPTSPSRYLRDRHSRQHTYLRISLTEKCNLRCLYCMPEDGVPLTPSANLLSTSEVERLASLFVSQGVNKIRLTGGEPTVRSDLPQIVASFNSLKQHGLEQIGITTNGIALGRRKLDTLVNNGLTHLNVSLDTLDPFKFEFMTRRRGHEAVMDCIERALALGVPSVKINVVVIKGLNDTKDVVDFVRFTKDKLITIRFIEYMPFDGNKWQVRKLVPYRDLVKTIQAEFPDFERVADRDDPNDTSKHWRVPGHQGTVGFITSMTENFCGTCNRLRITADGNLKVCLFGNAEVSLRDAMRSGFGPIASLSTGSDGEPATDEQLLELIGAAVGRKHAKHAGMRDPTELAKSLNRPMITIGG</sequence>
<dbReference type="NCBIfam" id="TIGR02666">
    <property type="entry name" value="moaA"/>
    <property type="match status" value="1"/>
</dbReference>
<dbReference type="SFLD" id="SFLDG01386">
    <property type="entry name" value="main_SPASM_domain-containing"/>
    <property type="match status" value="1"/>
</dbReference>
<keyword evidence="16" id="KW-1185">Reference proteome</keyword>
<evidence type="ECO:0000256" key="11">
    <source>
        <dbReference type="ARBA" id="ARBA00023150"/>
    </source>
</evidence>
<dbReference type="GO" id="GO:0005525">
    <property type="term" value="F:GTP binding"/>
    <property type="evidence" value="ECO:0007669"/>
    <property type="project" value="UniProtKB-KW"/>
</dbReference>
<keyword evidence="9" id="KW-0411">Iron-sulfur</keyword>
<dbReference type="SMART" id="SM00729">
    <property type="entry name" value="Elp3"/>
    <property type="match status" value="1"/>
</dbReference>
<dbReference type="UniPathway" id="UPA00344"/>
<evidence type="ECO:0000256" key="9">
    <source>
        <dbReference type="ARBA" id="ARBA00023014"/>
    </source>
</evidence>
<proteinExistence type="predicted"/>
<dbReference type="SFLD" id="SFLDG01383">
    <property type="entry name" value="cyclic_pyranopterin_phosphate"/>
    <property type="match status" value="1"/>
</dbReference>
<protein>
    <recommendedName>
        <fullName evidence="3">GTP 3',8-cyclase</fullName>
        <ecNumber evidence="3">4.1.99.22</ecNumber>
    </recommendedName>
</protein>
<dbReference type="AlphaFoldDB" id="R9P5D0"/>
<evidence type="ECO:0000256" key="4">
    <source>
        <dbReference type="ARBA" id="ARBA00022485"/>
    </source>
</evidence>
<dbReference type="InterPro" id="IPR058240">
    <property type="entry name" value="rSAM_sf"/>
</dbReference>
<keyword evidence="11" id="KW-0501">Molybdenum cofactor biosynthesis</keyword>
<dbReference type="CDD" id="cd21117">
    <property type="entry name" value="Twitch_MoaA"/>
    <property type="match status" value="1"/>
</dbReference>
<name>R9P5D0_PSEHS</name>
<accession>R9P5D0</accession>
<dbReference type="InterPro" id="IPR010505">
    <property type="entry name" value="MoaA_twitch"/>
</dbReference>
<evidence type="ECO:0000256" key="10">
    <source>
        <dbReference type="ARBA" id="ARBA00023134"/>
    </source>
</evidence>
<keyword evidence="10" id="KW-0342">GTP-binding</keyword>
<keyword evidence="8" id="KW-0408">Iron</keyword>
<dbReference type="Pfam" id="PF06463">
    <property type="entry name" value="Mob_synth_C"/>
    <property type="match status" value="1"/>
</dbReference>
<dbReference type="GO" id="GO:0061799">
    <property type="term" value="F:cyclic pyranopterin monophosphate synthase activity"/>
    <property type="evidence" value="ECO:0007669"/>
    <property type="project" value="TreeGrafter"/>
</dbReference>
<evidence type="ECO:0000313" key="15">
    <source>
        <dbReference type="EMBL" id="GAC96638.1"/>
    </source>
</evidence>
<comment type="cofactor">
    <cofactor evidence="1">
        <name>[4Fe-4S] cluster</name>
        <dbReference type="ChEBI" id="CHEBI:49883"/>
    </cofactor>
</comment>
<dbReference type="PROSITE" id="PS01305">
    <property type="entry name" value="MOAA_NIFB_PQQE"/>
    <property type="match status" value="1"/>
</dbReference>
<dbReference type="Gene3D" id="3.20.20.70">
    <property type="entry name" value="Aldolase class I"/>
    <property type="match status" value="1"/>
</dbReference>
<organism evidence="15 16">
    <name type="scientific">Pseudozyma hubeiensis (strain SY62)</name>
    <name type="common">Yeast</name>
    <dbReference type="NCBI Taxonomy" id="1305764"/>
    <lineage>
        <taxon>Eukaryota</taxon>
        <taxon>Fungi</taxon>
        <taxon>Dikarya</taxon>
        <taxon>Basidiomycota</taxon>
        <taxon>Ustilaginomycotina</taxon>
        <taxon>Ustilaginomycetes</taxon>
        <taxon>Ustilaginales</taxon>
        <taxon>Ustilaginaceae</taxon>
        <taxon>Pseudozyma</taxon>
    </lineage>
</organism>
<evidence type="ECO:0000256" key="2">
    <source>
        <dbReference type="ARBA" id="ARBA00005046"/>
    </source>
</evidence>
<dbReference type="InterPro" id="IPR013483">
    <property type="entry name" value="MoaA"/>
</dbReference>
<dbReference type="SUPFAM" id="SSF102114">
    <property type="entry name" value="Radical SAM enzymes"/>
    <property type="match status" value="1"/>
</dbReference>
<dbReference type="eggNOG" id="KOG2876">
    <property type="taxonomic scope" value="Eukaryota"/>
</dbReference>
<dbReference type="PANTHER" id="PTHR22960:SF0">
    <property type="entry name" value="MOLYBDENUM COFACTOR BIOSYNTHESIS PROTEIN 1"/>
    <property type="match status" value="1"/>
</dbReference>
<dbReference type="GO" id="GO:0006777">
    <property type="term" value="P:Mo-molybdopterin cofactor biosynthetic process"/>
    <property type="evidence" value="ECO:0007669"/>
    <property type="project" value="UniProtKB-KW"/>
</dbReference>
<keyword evidence="5" id="KW-0949">S-adenosyl-L-methionine</keyword>
<dbReference type="HOGENOM" id="CLU_009273_0_0_1"/>
<keyword evidence="6" id="KW-0479">Metal-binding</keyword>
<feature type="domain" description="Radical SAM core" evidence="14">
    <location>
        <begin position="100"/>
        <end position="328"/>
    </location>
</feature>
<dbReference type="PANTHER" id="PTHR22960">
    <property type="entry name" value="MOLYBDOPTERIN COFACTOR SYNTHESIS PROTEIN A"/>
    <property type="match status" value="1"/>
</dbReference>
<keyword evidence="12" id="KW-0456">Lyase</keyword>
<keyword evidence="7" id="KW-0547">Nucleotide-binding</keyword>
<dbReference type="Proteomes" id="UP000014071">
    <property type="component" value="Unassembled WGS sequence"/>
</dbReference>
<dbReference type="PROSITE" id="PS51918">
    <property type="entry name" value="RADICAL_SAM"/>
    <property type="match status" value="1"/>
</dbReference>
<evidence type="ECO:0000256" key="1">
    <source>
        <dbReference type="ARBA" id="ARBA00001966"/>
    </source>
</evidence>
<dbReference type="InterPro" id="IPR006638">
    <property type="entry name" value="Elp3/MiaA/NifB-like_rSAM"/>
</dbReference>
<dbReference type="STRING" id="1305764.R9P5D0"/>
<dbReference type="GO" id="GO:0046872">
    <property type="term" value="F:metal ion binding"/>
    <property type="evidence" value="ECO:0007669"/>
    <property type="project" value="UniProtKB-KW"/>
</dbReference>
<dbReference type="GO" id="GO:0051539">
    <property type="term" value="F:4 iron, 4 sulfur cluster binding"/>
    <property type="evidence" value="ECO:0007669"/>
    <property type="project" value="UniProtKB-KW"/>
</dbReference>
<gene>
    <name evidence="15" type="ORF">PHSY_004221</name>
</gene>
<reference evidence="16" key="1">
    <citation type="journal article" date="2013" name="Genome Announc.">
        <title>Draft genome sequence of the basidiomycetous yeast-like fungus Pseudozyma hubeiensis SY62, which produces an abundant amount of the biosurfactant mannosylerythritol lipids.</title>
        <authorList>
            <person name="Konishi M."/>
            <person name="Hatada Y."/>
            <person name="Horiuchi J."/>
        </authorList>
    </citation>
    <scope>NUCLEOTIDE SEQUENCE [LARGE SCALE GENOMIC DNA]</scope>
    <source>
        <strain evidence="16">SY62</strain>
    </source>
</reference>